<protein>
    <recommendedName>
        <fullName evidence="2">VQ domain-containing protein</fullName>
    </recommendedName>
</protein>
<dbReference type="Pfam" id="PF05678">
    <property type="entry name" value="VQ"/>
    <property type="match status" value="1"/>
</dbReference>
<dbReference type="GO" id="GO:0005516">
    <property type="term" value="F:calmodulin binding"/>
    <property type="evidence" value="ECO:0007669"/>
    <property type="project" value="TreeGrafter"/>
</dbReference>
<reference evidence="3" key="1">
    <citation type="submission" date="2022-02" db="EMBL/GenBank/DDBJ databases">
        <authorList>
            <person name="Henning P.M."/>
            <person name="McCubbin A.G."/>
            <person name="Shore J.S."/>
        </authorList>
    </citation>
    <scope>NUCLEOTIDE SEQUENCE</scope>
    <source>
        <strain evidence="3">F60SS</strain>
        <tissue evidence="3">Leaves</tissue>
    </source>
</reference>
<evidence type="ECO:0000256" key="1">
    <source>
        <dbReference type="SAM" id="MobiDB-lite"/>
    </source>
</evidence>
<keyword evidence="4" id="KW-1185">Reference proteome</keyword>
<name>A0A9Q0JPJ0_9ROSI</name>
<comment type="caution">
    <text evidence="3">The sequence shown here is derived from an EMBL/GenBank/DDBJ whole genome shotgun (WGS) entry which is preliminary data.</text>
</comment>
<evidence type="ECO:0000313" key="4">
    <source>
        <dbReference type="Proteomes" id="UP001141552"/>
    </source>
</evidence>
<dbReference type="Proteomes" id="UP001141552">
    <property type="component" value="Unassembled WGS sequence"/>
</dbReference>
<feature type="compositionally biased region" description="Basic residues" evidence="1">
    <location>
        <begin position="117"/>
        <end position="126"/>
    </location>
</feature>
<organism evidence="3 4">
    <name type="scientific">Turnera subulata</name>
    <dbReference type="NCBI Taxonomy" id="218843"/>
    <lineage>
        <taxon>Eukaryota</taxon>
        <taxon>Viridiplantae</taxon>
        <taxon>Streptophyta</taxon>
        <taxon>Embryophyta</taxon>
        <taxon>Tracheophyta</taxon>
        <taxon>Spermatophyta</taxon>
        <taxon>Magnoliopsida</taxon>
        <taxon>eudicotyledons</taxon>
        <taxon>Gunneridae</taxon>
        <taxon>Pentapetalae</taxon>
        <taxon>rosids</taxon>
        <taxon>fabids</taxon>
        <taxon>Malpighiales</taxon>
        <taxon>Passifloraceae</taxon>
        <taxon>Turnera</taxon>
    </lineage>
</organism>
<dbReference type="PANTHER" id="PTHR33179:SF9">
    <property type="entry name" value="OS01G0278000 PROTEIN"/>
    <property type="match status" value="1"/>
</dbReference>
<evidence type="ECO:0000313" key="3">
    <source>
        <dbReference type="EMBL" id="KAJ4848100.1"/>
    </source>
</evidence>
<dbReference type="AlphaFoldDB" id="A0A9Q0JPJ0"/>
<dbReference type="InterPro" id="IPR008889">
    <property type="entry name" value="VQ"/>
</dbReference>
<dbReference type="GO" id="GO:0006970">
    <property type="term" value="P:response to osmotic stress"/>
    <property type="evidence" value="ECO:0007669"/>
    <property type="project" value="TreeGrafter"/>
</dbReference>
<gene>
    <name evidence="3" type="ORF">Tsubulata_023521</name>
</gene>
<reference evidence="3" key="2">
    <citation type="journal article" date="2023" name="Plants (Basel)">
        <title>Annotation of the Turnera subulata (Passifloraceae) Draft Genome Reveals the S-Locus Evolved after the Divergence of Turneroideae from Passifloroideae in a Stepwise Manner.</title>
        <authorList>
            <person name="Henning P.M."/>
            <person name="Roalson E.H."/>
            <person name="Mir W."/>
            <person name="McCubbin A.G."/>
            <person name="Shore J.S."/>
        </authorList>
    </citation>
    <scope>NUCLEOTIDE SEQUENCE</scope>
    <source>
        <tissue evidence="3">Leaves</tissue>
    </source>
</reference>
<dbReference type="PANTHER" id="PTHR33179">
    <property type="entry name" value="VQ MOTIF-CONTAINING PROTEIN"/>
    <property type="match status" value="1"/>
</dbReference>
<feature type="region of interest" description="Disordered" evidence="1">
    <location>
        <begin position="66"/>
        <end position="134"/>
    </location>
</feature>
<dbReference type="EMBL" id="JAKUCV010001000">
    <property type="protein sequence ID" value="KAJ4848100.1"/>
    <property type="molecule type" value="Genomic_DNA"/>
</dbReference>
<feature type="compositionally biased region" description="Low complexity" evidence="1">
    <location>
        <begin position="68"/>
        <end position="92"/>
    </location>
</feature>
<proteinExistence type="predicted"/>
<dbReference type="GO" id="GO:0005634">
    <property type="term" value="C:nucleus"/>
    <property type="evidence" value="ECO:0007669"/>
    <property type="project" value="TreeGrafter"/>
</dbReference>
<evidence type="ECO:0000259" key="2">
    <source>
        <dbReference type="Pfam" id="PF05678"/>
    </source>
</evidence>
<feature type="domain" description="VQ" evidence="2">
    <location>
        <begin position="127"/>
        <end position="149"/>
    </location>
</feature>
<dbReference type="InterPro" id="IPR039609">
    <property type="entry name" value="VQ_15/22"/>
</dbReference>
<accession>A0A9Q0JPJ0</accession>
<dbReference type="OrthoDB" id="780868at2759"/>
<sequence length="259" mass="26922">MASSENLASLDPWAFRAAFPDSWISESYARDTETLTKALQKSLSAAAAASSSADSFNPFLGLLDHHQQQQQQQQQQESATTAPPTPTASTLSGSDPEAPPALSKRPRTAVPGPNGKVSKRKSRASKRSQTTFITADPANFRQMVQQVTGVRFGGNSQLPVVPVLKPEPHRPPPGGRSVAAAAAACLPTLDTSAFLLDQHQLLLGSVSGPGLPVGSGPQSFGTQPQTLPADSGTAAAAGGGGFGFDTFSGFPTLESWKVM</sequence>